<feature type="domain" description="Heterokaryon incompatibility" evidence="2">
    <location>
        <begin position="285"/>
        <end position="380"/>
    </location>
</feature>
<dbReference type="Proteomes" id="UP000813461">
    <property type="component" value="Unassembled WGS sequence"/>
</dbReference>
<dbReference type="EMBL" id="JAGMVJ010000014">
    <property type="protein sequence ID" value="KAH7082088.1"/>
    <property type="molecule type" value="Genomic_DNA"/>
</dbReference>
<sequence>MEPRKDDTNHTLEPKEDPIFELLTEELAKIRKITMTVNLTEADKNHPNRTRRNSNPSDTITRATGVFDDCTGSDLNHLTASILEGSGNDVIKEQEVLDDVHQRMRAISRVIHVIDSAFIDVMVSSLTFEQIFATPADLHCETVTVPQYVLRILKVPSPHGRLSCYSTEDLLSLIDSEELVQRLCYKIQPLTKINPKTSQLAALHTSPELFSFATFINTSTLLLDVLIFHGFFKSVVNVWRSPYAVKLDHREIRFLRFQSTEKDEEDPFIRCQFAYTLVKFPDESYDVLSYCWGPKAQAQKMIYLNDVPIMVYESLFLALEQLKNSTRPLWIDALCIQQSNLIEKNDQIALMGEIYARATRVIIWLGVDADDSSFTLKFLRDCNASMYAQSRFL</sequence>
<keyword evidence="4" id="KW-1185">Reference proteome</keyword>
<name>A0A8K0VVN4_9PLEO</name>
<comment type="caution">
    <text evidence="3">The sequence shown here is derived from an EMBL/GenBank/DDBJ whole genome shotgun (WGS) entry which is preliminary data.</text>
</comment>
<evidence type="ECO:0000313" key="4">
    <source>
        <dbReference type="Proteomes" id="UP000813461"/>
    </source>
</evidence>
<dbReference type="PANTHER" id="PTHR24148:SF73">
    <property type="entry name" value="HET DOMAIN PROTEIN (AFU_ORTHOLOGUE AFUA_8G01020)"/>
    <property type="match status" value="1"/>
</dbReference>
<dbReference type="OrthoDB" id="3647238at2759"/>
<dbReference type="Pfam" id="PF06985">
    <property type="entry name" value="HET"/>
    <property type="match status" value="1"/>
</dbReference>
<organism evidence="3 4">
    <name type="scientific">Paraphoma chrysanthemicola</name>
    <dbReference type="NCBI Taxonomy" id="798071"/>
    <lineage>
        <taxon>Eukaryota</taxon>
        <taxon>Fungi</taxon>
        <taxon>Dikarya</taxon>
        <taxon>Ascomycota</taxon>
        <taxon>Pezizomycotina</taxon>
        <taxon>Dothideomycetes</taxon>
        <taxon>Pleosporomycetidae</taxon>
        <taxon>Pleosporales</taxon>
        <taxon>Pleosporineae</taxon>
        <taxon>Phaeosphaeriaceae</taxon>
        <taxon>Paraphoma</taxon>
    </lineage>
</organism>
<dbReference type="AlphaFoldDB" id="A0A8K0VVN4"/>
<evidence type="ECO:0000259" key="2">
    <source>
        <dbReference type="Pfam" id="PF06985"/>
    </source>
</evidence>
<accession>A0A8K0VVN4</accession>
<feature type="region of interest" description="Disordered" evidence="1">
    <location>
        <begin position="41"/>
        <end position="62"/>
    </location>
</feature>
<gene>
    <name evidence="3" type="ORF">FB567DRAFT_594593</name>
</gene>
<reference evidence="3" key="1">
    <citation type="journal article" date="2021" name="Nat. Commun.">
        <title>Genetic determinants of endophytism in the Arabidopsis root mycobiome.</title>
        <authorList>
            <person name="Mesny F."/>
            <person name="Miyauchi S."/>
            <person name="Thiergart T."/>
            <person name="Pickel B."/>
            <person name="Atanasova L."/>
            <person name="Karlsson M."/>
            <person name="Huettel B."/>
            <person name="Barry K.W."/>
            <person name="Haridas S."/>
            <person name="Chen C."/>
            <person name="Bauer D."/>
            <person name="Andreopoulos W."/>
            <person name="Pangilinan J."/>
            <person name="LaButti K."/>
            <person name="Riley R."/>
            <person name="Lipzen A."/>
            <person name="Clum A."/>
            <person name="Drula E."/>
            <person name="Henrissat B."/>
            <person name="Kohler A."/>
            <person name="Grigoriev I.V."/>
            <person name="Martin F.M."/>
            <person name="Hacquard S."/>
        </authorList>
    </citation>
    <scope>NUCLEOTIDE SEQUENCE</scope>
    <source>
        <strain evidence="3">MPI-SDFR-AT-0120</strain>
    </source>
</reference>
<evidence type="ECO:0000256" key="1">
    <source>
        <dbReference type="SAM" id="MobiDB-lite"/>
    </source>
</evidence>
<dbReference type="InterPro" id="IPR010730">
    <property type="entry name" value="HET"/>
</dbReference>
<feature type="compositionally biased region" description="Polar residues" evidence="1">
    <location>
        <begin position="53"/>
        <end position="62"/>
    </location>
</feature>
<proteinExistence type="predicted"/>
<dbReference type="PANTHER" id="PTHR24148">
    <property type="entry name" value="ANKYRIN REPEAT DOMAIN-CONTAINING PROTEIN 39 HOMOLOG-RELATED"/>
    <property type="match status" value="1"/>
</dbReference>
<protein>
    <submittedName>
        <fullName evidence="3">Heterokaryon incompatibility protein-domain-containing protein</fullName>
    </submittedName>
</protein>
<dbReference type="InterPro" id="IPR052895">
    <property type="entry name" value="HetReg/Transcr_Mod"/>
</dbReference>
<evidence type="ECO:0000313" key="3">
    <source>
        <dbReference type="EMBL" id="KAH7082088.1"/>
    </source>
</evidence>